<dbReference type="AlphaFoldDB" id="A0A2H4ZQ43"/>
<geneLocation type="plastid" evidence="1"/>
<gene>
    <name evidence="1" type="ORF">PLO_680</name>
</gene>
<dbReference type="PANTHER" id="PTHR33598:SF2">
    <property type="entry name" value="MAR-BINDING FILAMENT-LIKE PROTEIN"/>
    <property type="match status" value="1"/>
</dbReference>
<evidence type="ECO:0000313" key="1">
    <source>
        <dbReference type="EMBL" id="AUG32657.1"/>
    </source>
</evidence>
<accession>A0A2H4ZQ43</accession>
<organism evidence="1">
    <name type="scientific">Paulinella longichromatophora</name>
    <dbReference type="NCBI Taxonomy" id="1708747"/>
    <lineage>
        <taxon>Eukaryota</taxon>
        <taxon>Sar</taxon>
        <taxon>Rhizaria</taxon>
        <taxon>Cercozoa</taxon>
        <taxon>Imbricatea</taxon>
        <taxon>Silicofilosea</taxon>
        <taxon>Euglyphida</taxon>
        <taxon>Paulinellidae</taxon>
        <taxon>Paulinella</taxon>
    </lineage>
</organism>
<keyword evidence="1" id="KW-0934">Plastid</keyword>
<reference evidence="1" key="1">
    <citation type="submission" date="2017-10" db="EMBL/GenBank/DDBJ databases">
        <title>Paulinella longichromatophora chromatophore genome.</title>
        <authorList>
            <person name="Lhee D."/>
            <person name="Yoon H.S."/>
        </authorList>
    </citation>
    <scope>NUCLEOTIDE SEQUENCE</scope>
</reference>
<proteinExistence type="predicted"/>
<protein>
    <submittedName>
        <fullName evidence="1">Uncharacterized protein</fullName>
    </submittedName>
</protein>
<name>A0A2H4ZQ43_9EUKA</name>
<dbReference type="EMBL" id="MG264610">
    <property type="protein sequence ID" value="AUG32657.1"/>
    <property type="molecule type" value="Genomic_DNA"/>
</dbReference>
<sequence>MQLPEFFTLDEDGNWDMDADHIPNRNLLVDYLRAQPPEVLDWIARSSSPYIKGTIRRNLQGLMGLIPPDQFTEVIEVRREHLAALIASSMMTGYWMRMMEERMEMELNAYGNNDMDIDDFGFDGLRI</sequence>
<dbReference type="Pfam" id="PF05542">
    <property type="entry name" value="DUF760"/>
    <property type="match status" value="1"/>
</dbReference>
<dbReference type="InterPro" id="IPR008479">
    <property type="entry name" value="DUF760"/>
</dbReference>
<dbReference type="PANTHER" id="PTHR33598">
    <property type="entry name" value="OS02G0833400 PROTEIN"/>
    <property type="match status" value="1"/>
</dbReference>